<reference evidence="4" key="2">
    <citation type="journal article" date="2017" name="Genome Announc.">
        <title>Draft Genome Sequences of 24 Lactococcus lactis Strains.</title>
        <authorList>
            <person name="Backus L."/>
            <person name="Wels M."/>
            <person name="Boekhorst J."/>
            <person name="Dijkstra A.R."/>
            <person name="Beerthuyzen M."/>
            <person name="Kelly W.J."/>
            <person name="Siezen R.J."/>
            <person name="van Hijum S.A."/>
            <person name="Bachmann H."/>
        </authorList>
    </citation>
    <scope>NUCLEOTIDE SEQUENCE</scope>
    <source>
        <strain evidence="4">N42</strain>
    </source>
</reference>
<gene>
    <name evidence="5" type="ORF">LL223_0168</name>
    <name evidence="3" type="ORF">LL229_0144</name>
    <name evidence="4" type="ORF">N42_2240</name>
</gene>
<evidence type="ECO:0000259" key="2">
    <source>
        <dbReference type="PROSITE" id="PS50943"/>
    </source>
</evidence>
<dbReference type="PANTHER" id="PTHR46558:SF15">
    <property type="entry name" value="HELIX-TURN-HELIX DOMAIN PROTEIN"/>
    <property type="match status" value="1"/>
</dbReference>
<dbReference type="EMBL" id="LKLW01000145">
    <property type="protein sequence ID" value="KSU25021.1"/>
    <property type="molecule type" value="Genomic_DNA"/>
</dbReference>
<reference evidence="5" key="4">
    <citation type="submission" date="2023-04" db="EMBL/GenBank/DDBJ databases">
        <authorList>
            <person name="McDonnell B."/>
        </authorList>
    </citation>
    <scope>NUCLEOTIDE SEQUENCE</scope>
    <source>
        <strain evidence="5">223</strain>
    </source>
</reference>
<organism evidence="4 6">
    <name type="scientific">Lactococcus lactis subsp. lactis</name>
    <name type="common">Streptococcus lactis</name>
    <dbReference type="NCBI Taxonomy" id="1360"/>
    <lineage>
        <taxon>Bacteria</taxon>
        <taxon>Bacillati</taxon>
        <taxon>Bacillota</taxon>
        <taxon>Bacilli</taxon>
        <taxon>Lactobacillales</taxon>
        <taxon>Streptococcaceae</taxon>
        <taxon>Lactococcus</taxon>
    </lineage>
</organism>
<dbReference type="EMBL" id="CP031926">
    <property type="protein sequence ID" value="QRZ33837.1"/>
    <property type="molecule type" value="Genomic_DNA"/>
</dbReference>
<dbReference type="InterPro" id="IPR001387">
    <property type="entry name" value="Cro/C1-type_HTH"/>
</dbReference>
<dbReference type="CDD" id="cd00093">
    <property type="entry name" value="HTH_XRE"/>
    <property type="match status" value="1"/>
</dbReference>
<dbReference type="Proteomes" id="UP000052991">
    <property type="component" value="Unassembled WGS sequence"/>
</dbReference>
<dbReference type="PROSITE" id="PS50943">
    <property type="entry name" value="HTH_CROC1"/>
    <property type="match status" value="1"/>
</dbReference>
<proteinExistence type="predicted"/>
<dbReference type="SMART" id="SM00530">
    <property type="entry name" value="HTH_XRE"/>
    <property type="match status" value="1"/>
</dbReference>
<dbReference type="PANTHER" id="PTHR46558">
    <property type="entry name" value="TRACRIPTIONAL REGULATORY PROTEIN-RELATED-RELATED"/>
    <property type="match status" value="1"/>
</dbReference>
<dbReference type="AlphaFoldDB" id="A0A0H1RU82"/>
<dbReference type="Gene3D" id="1.10.260.40">
    <property type="entry name" value="lambda repressor-like DNA-binding domains"/>
    <property type="match status" value="1"/>
</dbReference>
<feature type="domain" description="HTH cro/C1-type" evidence="2">
    <location>
        <begin position="44"/>
        <end position="98"/>
    </location>
</feature>
<dbReference type="Proteomes" id="UP000663169">
    <property type="component" value="Chromosome"/>
</dbReference>
<dbReference type="PATRIC" id="fig|1360.102.peg.606"/>
<evidence type="ECO:0000256" key="1">
    <source>
        <dbReference type="ARBA" id="ARBA00023125"/>
    </source>
</evidence>
<dbReference type="RefSeq" id="WP_010905142.1">
    <property type="nucleotide sequence ID" value="NZ_CP015896.1"/>
</dbReference>
<evidence type="ECO:0000313" key="6">
    <source>
        <dbReference type="Proteomes" id="UP000052991"/>
    </source>
</evidence>
<reference evidence="6" key="1">
    <citation type="submission" date="2015-10" db="EMBL/GenBank/DDBJ databases">
        <title>Draft Genome Sequences of 11 Lactococcus lactis subspecies cremoris strains.</title>
        <authorList>
            <person name="Wels M."/>
            <person name="Backus L."/>
            <person name="Boekhorst J."/>
            <person name="Dijkstra A."/>
            <person name="Beerthuizen M."/>
            <person name="Kelly W."/>
            <person name="Siezen R."/>
            <person name="Bachmann H."/>
            <person name="Van Hijum S."/>
        </authorList>
    </citation>
    <scope>NUCLEOTIDE SEQUENCE [LARGE SCALE GENOMIC DNA]</scope>
    <source>
        <strain evidence="6">N42</strain>
    </source>
</reference>
<reference evidence="3" key="5">
    <citation type="submission" date="2023-09" db="EMBL/GenBank/DDBJ databases">
        <title>Complete Genomes and Methylome analysis of Lactococcus lactis subs lactis strains.</title>
        <authorList>
            <person name="Fomenkov A."/>
            <person name="McDonnell B."/>
            <person name="Sun L."/>
            <person name="Van Sinderen D."/>
            <person name="Roberts R.J."/>
        </authorList>
    </citation>
    <scope>NUCLEOTIDE SEQUENCE</scope>
    <source>
        <strain evidence="3">229</strain>
    </source>
</reference>
<keyword evidence="1" id="KW-0238">DNA-binding</keyword>
<dbReference type="GO" id="GO:0003677">
    <property type="term" value="F:DNA binding"/>
    <property type="evidence" value="ECO:0007669"/>
    <property type="project" value="UniProtKB-KW"/>
</dbReference>
<evidence type="ECO:0000313" key="3">
    <source>
        <dbReference type="EMBL" id="ARD95036.1"/>
    </source>
</evidence>
<evidence type="ECO:0000313" key="5">
    <source>
        <dbReference type="EMBL" id="QRZ33837.1"/>
    </source>
</evidence>
<dbReference type="Pfam" id="PF01381">
    <property type="entry name" value="HTH_3"/>
    <property type="match status" value="1"/>
</dbReference>
<dbReference type="Proteomes" id="UP001055586">
    <property type="component" value="Chromosome"/>
</dbReference>
<evidence type="ECO:0000313" key="4">
    <source>
        <dbReference type="EMBL" id="KSU25021.1"/>
    </source>
</evidence>
<dbReference type="SUPFAM" id="SSF47413">
    <property type="entry name" value="lambda repressor-like DNA-binding domains"/>
    <property type="match status" value="1"/>
</dbReference>
<dbReference type="EMBL" id="CP090823">
    <property type="protein sequence ID" value="ARD95036.1"/>
    <property type="molecule type" value="Genomic_DNA"/>
</dbReference>
<dbReference type="InterPro" id="IPR010982">
    <property type="entry name" value="Lambda_DNA-bd_dom_sf"/>
</dbReference>
<sequence length="106" mass="12206">MDFSKYFKKKNDSKVKNFSKLEIFEKVNDEELIEVSGGNFSSNLRQKRAIAGLTQKELGKLLYSSKQAVCNWEHGRREPSLEVVQEMANVFKCSIDDLLKDSENIN</sequence>
<name>A0A0H1RU82_LACLL</name>
<accession>A0A0H1RU82</accession>
<reference evidence="5" key="3">
    <citation type="journal article" date="2020" name="Mol. Microbiol.">
        <title>The CWPS Rubik's cube: Linking diversity of cell wall polysaccharide structures with the encoded biosynthetic machinery of selected Lactococcus lactis strains.</title>
        <authorList>
            <person name="Mahony J."/>
            <person name="Frantzen C."/>
            <person name="Vinogradov E."/>
            <person name="Sadovskaya I."/>
            <person name="Theodorou I."/>
            <person name="Kelleher P."/>
            <person name="Chapot-Chartier M.P."/>
            <person name="Cambillau C."/>
            <person name="Holo H."/>
            <person name="van Sinderen D."/>
        </authorList>
    </citation>
    <scope>NUCLEOTIDE SEQUENCE</scope>
    <source>
        <strain evidence="5">223</strain>
    </source>
</reference>
<protein>
    <submittedName>
        <fullName evidence="3">Helix-turn-helix transcriptional regulator</fullName>
    </submittedName>
    <submittedName>
        <fullName evidence="4">Transcriptional regulator XRE family</fullName>
    </submittedName>
</protein>